<feature type="non-terminal residue" evidence="1">
    <location>
        <position position="1"/>
    </location>
</feature>
<sequence>GRFQDDQIAVNCKDQCRQKTDLFSKGPGPHGIEQQTIQGTHKRVNELYKGPVNAEDLLQEG</sequence>
<accession>X1BJN8</accession>
<dbReference type="EMBL" id="BART01026374">
    <property type="protein sequence ID" value="GAG96099.1"/>
    <property type="molecule type" value="Genomic_DNA"/>
</dbReference>
<evidence type="ECO:0000313" key="1">
    <source>
        <dbReference type="EMBL" id="GAG96099.1"/>
    </source>
</evidence>
<reference evidence="1" key="1">
    <citation type="journal article" date="2014" name="Front. Microbiol.">
        <title>High frequency of phylogenetically diverse reductive dehalogenase-homologous genes in deep subseafloor sedimentary metagenomes.</title>
        <authorList>
            <person name="Kawai M."/>
            <person name="Futagami T."/>
            <person name="Toyoda A."/>
            <person name="Takaki Y."/>
            <person name="Nishi S."/>
            <person name="Hori S."/>
            <person name="Arai W."/>
            <person name="Tsubouchi T."/>
            <person name="Morono Y."/>
            <person name="Uchiyama I."/>
            <person name="Ito T."/>
            <person name="Fujiyama A."/>
            <person name="Inagaki F."/>
            <person name="Takami H."/>
        </authorList>
    </citation>
    <scope>NUCLEOTIDE SEQUENCE</scope>
    <source>
        <strain evidence="1">Expedition CK06-06</strain>
    </source>
</reference>
<gene>
    <name evidence="1" type="ORF">S01H4_47059</name>
</gene>
<name>X1BJN8_9ZZZZ</name>
<proteinExistence type="predicted"/>
<protein>
    <submittedName>
        <fullName evidence="1">Uncharacterized protein</fullName>
    </submittedName>
</protein>
<comment type="caution">
    <text evidence="1">The sequence shown here is derived from an EMBL/GenBank/DDBJ whole genome shotgun (WGS) entry which is preliminary data.</text>
</comment>
<dbReference type="AlphaFoldDB" id="X1BJN8"/>
<organism evidence="1">
    <name type="scientific">marine sediment metagenome</name>
    <dbReference type="NCBI Taxonomy" id="412755"/>
    <lineage>
        <taxon>unclassified sequences</taxon>
        <taxon>metagenomes</taxon>
        <taxon>ecological metagenomes</taxon>
    </lineage>
</organism>